<dbReference type="SUPFAM" id="SSF51604">
    <property type="entry name" value="Enolase C-terminal domain-like"/>
    <property type="match status" value="1"/>
</dbReference>
<dbReference type="InterPro" id="IPR046945">
    <property type="entry name" value="RHMD-like"/>
</dbReference>
<organism evidence="6 7">
    <name type="scientific">Candidatus Lucifugimonas marina</name>
    <dbReference type="NCBI Taxonomy" id="3038979"/>
    <lineage>
        <taxon>Bacteria</taxon>
        <taxon>Bacillati</taxon>
        <taxon>Chloroflexota</taxon>
        <taxon>Dehalococcoidia</taxon>
        <taxon>SAR202 cluster</taxon>
        <taxon>Candidatus Lucifugimonadales</taxon>
        <taxon>Candidatus Lucifugimonadaceae</taxon>
        <taxon>Candidatus Lucifugimonas</taxon>
    </lineage>
</organism>
<evidence type="ECO:0000313" key="5">
    <source>
        <dbReference type="EMBL" id="MDG0866262.1"/>
    </source>
</evidence>
<dbReference type="SFLD" id="SFLDS00001">
    <property type="entry name" value="Enolase"/>
    <property type="match status" value="1"/>
</dbReference>
<sequence>MKITGYRTLSWMYHRGHPTGDANGVAPDDISRATYLFLETDAGVTGIAPASSPDVEKLFPVLEGKDPRGVIGLWKEMSDVGFKGGVEGTMYGAMCALDACMWDIKAKDAGQPLWRFLGAHEPRVKAYASGLDMGMTDSELEEFYQTYADLGVDAGKLKIGLDFDSDMRRMEIMRDVLKQNAKEPSLMVDSNEYWSAKQAIRYISRIEEKYDLTWAEEPGRRWDYRGLRQISRGIKTAVATGENINGVDEFYPLVHNEAVDVVQFGTLGITSFQQIAHLAEAYELPVSIIGSPGSCMSHAAAAANNHLAQEVKDLTPPTGVTIDNRIVDGFIEMGESPGFGFTVDETAIAEMQANPLVSKGNGMPGSRRKGAGLYIIPPEPGETGLY</sequence>
<evidence type="ECO:0000259" key="4">
    <source>
        <dbReference type="SMART" id="SM00922"/>
    </source>
</evidence>
<dbReference type="Proteomes" id="UP001219901">
    <property type="component" value="Chromosome"/>
</dbReference>
<dbReference type="EMBL" id="WMBE01000001">
    <property type="protein sequence ID" value="MDG0866262.1"/>
    <property type="molecule type" value="Genomic_DNA"/>
</dbReference>
<accession>A0AAJ6CU97</accession>
<reference evidence="6" key="2">
    <citation type="journal article" date="2023" name="Nat. Commun.">
        <title>Cultivation of marine bacteria of the SAR202 clade.</title>
        <authorList>
            <person name="Lim Y."/>
            <person name="Seo J.H."/>
            <person name="Giovannoni S.J."/>
            <person name="Kang I."/>
            <person name="Cho J.C."/>
        </authorList>
    </citation>
    <scope>NUCLEOTIDE SEQUENCE</scope>
    <source>
        <strain evidence="6">JH1073</strain>
    </source>
</reference>
<protein>
    <submittedName>
        <fullName evidence="6">Mandelate racemase/muconate lactonizing enzyme family protein</fullName>
    </submittedName>
</protein>
<dbReference type="AlphaFoldDB" id="A0AAJ6CU97"/>
<dbReference type="Proteomes" id="UP001321249">
    <property type="component" value="Unassembled WGS sequence"/>
</dbReference>
<proteinExistence type="predicted"/>
<dbReference type="SMART" id="SM00922">
    <property type="entry name" value="MR_MLE"/>
    <property type="match status" value="1"/>
</dbReference>
<dbReference type="EMBL" id="CP046147">
    <property type="protein sequence ID" value="WFG39019.1"/>
    <property type="molecule type" value="Genomic_DNA"/>
</dbReference>
<evidence type="ECO:0000256" key="1">
    <source>
        <dbReference type="ARBA" id="ARBA00001946"/>
    </source>
</evidence>
<dbReference type="InterPro" id="IPR029017">
    <property type="entry name" value="Enolase-like_N"/>
</dbReference>
<keyword evidence="2" id="KW-0479">Metal-binding</keyword>
<dbReference type="GO" id="GO:0000287">
    <property type="term" value="F:magnesium ion binding"/>
    <property type="evidence" value="ECO:0007669"/>
    <property type="project" value="TreeGrafter"/>
</dbReference>
<dbReference type="Gene3D" id="3.20.20.120">
    <property type="entry name" value="Enolase-like C-terminal domain"/>
    <property type="match status" value="1"/>
</dbReference>
<dbReference type="InterPro" id="IPR013342">
    <property type="entry name" value="Mandelate_racemase_C"/>
</dbReference>
<dbReference type="CDD" id="cd03316">
    <property type="entry name" value="MR_like"/>
    <property type="match status" value="1"/>
</dbReference>
<comment type="cofactor">
    <cofactor evidence="1">
        <name>Mg(2+)</name>
        <dbReference type="ChEBI" id="CHEBI:18420"/>
    </cofactor>
</comment>
<dbReference type="Pfam" id="PF02746">
    <property type="entry name" value="MR_MLE_N"/>
    <property type="match status" value="1"/>
</dbReference>
<dbReference type="InterPro" id="IPR013341">
    <property type="entry name" value="Mandelate_racemase_N_dom"/>
</dbReference>
<dbReference type="PANTHER" id="PTHR13794">
    <property type="entry name" value="ENOLASE SUPERFAMILY, MANDELATE RACEMASE"/>
    <property type="match status" value="1"/>
</dbReference>
<evidence type="ECO:0000313" key="6">
    <source>
        <dbReference type="EMBL" id="WFG39019.1"/>
    </source>
</evidence>
<dbReference type="RefSeq" id="WP_342822297.1">
    <property type="nucleotide sequence ID" value="NZ_CP046146.1"/>
</dbReference>
<dbReference type="SUPFAM" id="SSF54826">
    <property type="entry name" value="Enolase N-terminal domain-like"/>
    <property type="match status" value="1"/>
</dbReference>
<dbReference type="Pfam" id="PF13378">
    <property type="entry name" value="MR_MLE_C"/>
    <property type="match status" value="1"/>
</dbReference>
<dbReference type="GO" id="GO:0016836">
    <property type="term" value="F:hydro-lyase activity"/>
    <property type="evidence" value="ECO:0007669"/>
    <property type="project" value="TreeGrafter"/>
</dbReference>
<evidence type="ECO:0000313" key="8">
    <source>
        <dbReference type="Proteomes" id="UP001321249"/>
    </source>
</evidence>
<dbReference type="PANTHER" id="PTHR13794:SF58">
    <property type="entry name" value="MITOCHONDRIAL ENOLASE SUPERFAMILY MEMBER 1"/>
    <property type="match status" value="1"/>
</dbReference>
<feature type="domain" description="Mandelate racemase/muconate lactonizing enzyme C-terminal" evidence="4">
    <location>
        <begin position="137"/>
        <end position="237"/>
    </location>
</feature>
<gene>
    <name evidence="5" type="ORF">GKO46_04145</name>
    <name evidence="6" type="ORF">GKO48_05115</name>
</gene>
<evidence type="ECO:0000313" key="7">
    <source>
        <dbReference type="Proteomes" id="UP001219901"/>
    </source>
</evidence>
<keyword evidence="7" id="KW-1185">Reference proteome</keyword>
<evidence type="ECO:0000256" key="3">
    <source>
        <dbReference type="ARBA" id="ARBA00022842"/>
    </source>
</evidence>
<reference evidence="7" key="3">
    <citation type="submission" date="2023-06" db="EMBL/GenBank/DDBJ databases">
        <title>Pangenomics reveal diversification of enzyme families and niche specialization in globally abundant SAR202 bacteria.</title>
        <authorList>
            <person name="Saw J.H.W."/>
        </authorList>
    </citation>
    <scope>NUCLEOTIDE SEQUENCE [LARGE SCALE GENOMIC DNA]</scope>
    <source>
        <strain evidence="7">JH1073</strain>
    </source>
</reference>
<dbReference type="Gene3D" id="3.30.390.10">
    <property type="entry name" value="Enolase-like, N-terminal domain"/>
    <property type="match status" value="1"/>
</dbReference>
<evidence type="ECO:0000256" key="2">
    <source>
        <dbReference type="ARBA" id="ARBA00022723"/>
    </source>
</evidence>
<name>A0AAJ6CU97_9CHLR</name>
<reference evidence="7 8" key="1">
    <citation type="submission" date="2019-11" db="EMBL/GenBank/DDBJ databases">
        <authorList>
            <person name="Cho J.-C."/>
        </authorList>
    </citation>
    <scope>NUCLEOTIDE SEQUENCE [LARGE SCALE GENOMIC DNA]</scope>
    <source>
        <strain evidence="6 7">JH1073</strain>
        <strain evidence="5 8">JH702</strain>
    </source>
</reference>
<dbReference type="GO" id="GO:0016052">
    <property type="term" value="P:carbohydrate catabolic process"/>
    <property type="evidence" value="ECO:0007669"/>
    <property type="project" value="TreeGrafter"/>
</dbReference>
<dbReference type="InterPro" id="IPR036849">
    <property type="entry name" value="Enolase-like_C_sf"/>
</dbReference>
<keyword evidence="3" id="KW-0460">Magnesium</keyword>
<dbReference type="InterPro" id="IPR029065">
    <property type="entry name" value="Enolase_C-like"/>
</dbReference>